<evidence type="ECO:0000256" key="6">
    <source>
        <dbReference type="SAM" id="MobiDB-lite"/>
    </source>
</evidence>
<dbReference type="EMBL" id="WIUZ02000006">
    <property type="protein sequence ID" value="KAF9785723.1"/>
    <property type="molecule type" value="Genomic_DNA"/>
</dbReference>
<evidence type="ECO:0000313" key="9">
    <source>
        <dbReference type="EMBL" id="KAF9785723.1"/>
    </source>
</evidence>
<dbReference type="GO" id="GO:0000145">
    <property type="term" value="C:exocyst"/>
    <property type="evidence" value="ECO:0007669"/>
    <property type="project" value="UniProtKB-UniRule"/>
</dbReference>
<dbReference type="OrthoDB" id="272977at2759"/>
<evidence type="ECO:0000313" key="10">
    <source>
        <dbReference type="Proteomes" id="UP000736335"/>
    </source>
</evidence>
<evidence type="ECO:0000256" key="2">
    <source>
        <dbReference type="ARBA" id="ARBA00022483"/>
    </source>
</evidence>
<dbReference type="AlphaFoldDB" id="A0A9P6L7K6"/>
<dbReference type="GO" id="GO:0006612">
    <property type="term" value="P:protein targeting to membrane"/>
    <property type="evidence" value="ECO:0007669"/>
    <property type="project" value="UniProtKB-UniRule"/>
</dbReference>
<comment type="function">
    <text evidence="4">Component of the exocyst complex involved in the docking of exocytic vesicles with fusion sites on the plasma membrane.</text>
</comment>
<comment type="similarity">
    <text evidence="4">Belongs to the SEC8 family.</text>
</comment>
<sequence length="1272" mass="140988">MSRVSPYSATPRNTRPIADYGDARSTRPLEIGRLVRPSTPTNSSSSGPSRPHRSGLRTRQTSISSVDSHMTRDSRADAKMQTPPRSRPRPTGMPISATPEEMSPQSISSPVTSAAMTAALSALKSAGQRRRAMTAGSEDAQWERQRTLDQEAERQLQKRIKDRVPQRRARGKAKAGDIDAVLDQIQDEWESCTSPDFSPVDLALELLDESSTGKDMRSFQSTKGLLFDALKGSVDINYQAFAAALPHHASMLIQLNNTQLYMKEARAALTEAKETLGNKRADLLQMWSRRQTLEEMTRILDQIEHLKSVPDALESLISEKRLLQAAILLVRSLKTVRNSDMMEIGAVTDLRNYLVSQEPALREILIDELHSHLYLKSVFTSSRWVAYTPTQQTLSNTEYDLELPESVRAASVHDSEFTENLPDRYRCFLAELAVRPNDSPLDIEDHRLRAGASASFPTGGVGSINSFGSSSNLAGIAASQNKSPESDSFAYMETLLESLAVLGKLGSALDAVAQRLSQEIYALVDSTLDEVSERADYLKKGSVLDAGELRTGIEDIYVVSSGPNPASLGLLSSSAHTLLSAAGKGRGPLLSPSSLRLAALEASTKQIDHEILKDFFWTLYSKLDAVAQGLGVVAEVANRIGSRRDFKDSSGAKPGQLFPLSEIVVPLHAEIRALLSDYLTDEEQGSVSGRNPLASINEVLREGRFGRDRSKHVFRFADGDVKLTNKALQAHEDELNRILKDTVPGLVPGSAEASVQATLSAVGVDDHLINPGQHHRLLIKPDAFHVSVLFQPTLAFLQRIADILPSGMDSTKASSAVMDDFVLKVYLPQLQEKVTELFLHSVNGIYAFQPDTTTSRLSHQPLIKATTQLMALINSLCAMLRTSPFHKENYSRLILTVVVEFYQRCSTRFQELISNGQKATDADPKVALAADWAQRADLHPCLSEIFKISEINTPKKDQLYRQETHLELNFVGEDGTVEKNDLIGSTRNLATLGSLYTSLRWFTEALDSLKAVPEAPLSPTTPLRLVPMSAVTPYTAGVPFLRPFDPSEPLRLPLSKEMSIRFDSLFETYKQLAEWVLFTIRMDIRCRAIYHLVLSMRHGNYNLEREASEPDPHIVDLNGELTKCEGYISTAVGEREHAFAFEGIGQLLEHLLILEAKRIRLANANGIRKMIRNILALQQSIKTLTSDMRGADFDRAKKYYTLFFRTPTQLVESIKVKQEFSFEEYHVMLKLMCGVDQTVANTGPAQAADRSYGMHVIELQQLEMESVNEDGQ</sequence>
<feature type="coiled-coil region" evidence="5">
    <location>
        <begin position="255"/>
        <end position="282"/>
    </location>
</feature>
<feature type="compositionally biased region" description="Basic and acidic residues" evidence="6">
    <location>
        <begin position="69"/>
        <end position="78"/>
    </location>
</feature>
<feature type="domain" description="Exocyst complex component Sec8 middle helical bundle" evidence="8">
    <location>
        <begin position="484"/>
        <end position="794"/>
    </location>
</feature>
<dbReference type="Pfam" id="PF20652">
    <property type="entry name" value="Sec8_C"/>
    <property type="match status" value="1"/>
</dbReference>
<dbReference type="PANTHER" id="PTHR14146">
    <property type="entry name" value="EXOCYST COMPLEX COMPONENT 4"/>
    <property type="match status" value="1"/>
</dbReference>
<dbReference type="Proteomes" id="UP000736335">
    <property type="component" value="Unassembled WGS sequence"/>
</dbReference>
<feature type="region of interest" description="Disordered" evidence="6">
    <location>
        <begin position="1"/>
        <end position="107"/>
    </location>
</feature>
<dbReference type="GO" id="GO:0090522">
    <property type="term" value="P:vesicle tethering involved in exocytosis"/>
    <property type="evidence" value="ECO:0007669"/>
    <property type="project" value="UniProtKB-UniRule"/>
</dbReference>
<evidence type="ECO:0000259" key="7">
    <source>
        <dbReference type="Pfam" id="PF04048"/>
    </source>
</evidence>
<organism evidence="9 10">
    <name type="scientific">Thelephora terrestris</name>
    <dbReference type="NCBI Taxonomy" id="56493"/>
    <lineage>
        <taxon>Eukaryota</taxon>
        <taxon>Fungi</taxon>
        <taxon>Dikarya</taxon>
        <taxon>Basidiomycota</taxon>
        <taxon>Agaricomycotina</taxon>
        <taxon>Agaricomycetes</taxon>
        <taxon>Thelephorales</taxon>
        <taxon>Thelephoraceae</taxon>
        <taxon>Thelephora</taxon>
    </lineage>
</organism>
<feature type="compositionally biased region" description="Low complexity" evidence="6">
    <location>
        <begin position="36"/>
        <end position="49"/>
    </location>
</feature>
<evidence type="ECO:0000256" key="4">
    <source>
        <dbReference type="RuleBase" id="RU367079"/>
    </source>
</evidence>
<dbReference type="GO" id="GO:0006893">
    <property type="term" value="P:Golgi to plasma membrane transport"/>
    <property type="evidence" value="ECO:0007669"/>
    <property type="project" value="TreeGrafter"/>
</dbReference>
<dbReference type="InterPro" id="IPR039682">
    <property type="entry name" value="Sec8/EXOC4"/>
</dbReference>
<evidence type="ECO:0000256" key="3">
    <source>
        <dbReference type="ARBA" id="ARBA00022927"/>
    </source>
</evidence>
<protein>
    <recommendedName>
        <fullName evidence="4">Exocyst complex component Sec8</fullName>
    </recommendedName>
</protein>
<evidence type="ECO:0000259" key="8">
    <source>
        <dbReference type="Pfam" id="PF20652"/>
    </source>
</evidence>
<dbReference type="InterPro" id="IPR048630">
    <property type="entry name" value="Sec8_M"/>
</dbReference>
<gene>
    <name evidence="9" type="ORF">BJ322DRAFT_735136</name>
</gene>
<reference evidence="9" key="2">
    <citation type="submission" date="2020-11" db="EMBL/GenBank/DDBJ databases">
        <authorList>
            <consortium name="DOE Joint Genome Institute"/>
            <person name="Kuo A."/>
            <person name="Miyauchi S."/>
            <person name="Kiss E."/>
            <person name="Drula E."/>
            <person name="Kohler A."/>
            <person name="Sanchez-Garcia M."/>
            <person name="Andreopoulos B."/>
            <person name="Barry K.W."/>
            <person name="Bonito G."/>
            <person name="Buee M."/>
            <person name="Carver A."/>
            <person name="Chen C."/>
            <person name="Cichocki N."/>
            <person name="Clum A."/>
            <person name="Culley D."/>
            <person name="Crous P.W."/>
            <person name="Fauchery L."/>
            <person name="Girlanda M."/>
            <person name="Hayes R."/>
            <person name="Keri Z."/>
            <person name="Labutti K."/>
            <person name="Lipzen A."/>
            <person name="Lombard V."/>
            <person name="Magnuson J."/>
            <person name="Maillard F."/>
            <person name="Morin E."/>
            <person name="Murat C."/>
            <person name="Nolan M."/>
            <person name="Ohm R."/>
            <person name="Pangilinan J."/>
            <person name="Pereira M."/>
            <person name="Perotto S."/>
            <person name="Peter M."/>
            <person name="Riley R."/>
            <person name="Sitrit Y."/>
            <person name="Stielow B."/>
            <person name="Szollosi G."/>
            <person name="Zifcakova L."/>
            <person name="Stursova M."/>
            <person name="Spatafora J.W."/>
            <person name="Tedersoo L."/>
            <person name="Vaario L.-M."/>
            <person name="Yamada A."/>
            <person name="Yan M."/>
            <person name="Wang P."/>
            <person name="Xu J."/>
            <person name="Bruns T."/>
            <person name="Baldrian P."/>
            <person name="Vilgalys R."/>
            <person name="Henrissat B."/>
            <person name="Grigoriev I.V."/>
            <person name="Hibbett D."/>
            <person name="Nagy L.G."/>
            <person name="Martin F.M."/>
        </authorList>
    </citation>
    <scope>NUCLEOTIDE SEQUENCE</scope>
    <source>
        <strain evidence="9">UH-Tt-Lm1</strain>
    </source>
</reference>
<feature type="compositionally biased region" description="Polar residues" evidence="6">
    <location>
        <begin position="1"/>
        <end position="13"/>
    </location>
</feature>
<dbReference type="GO" id="GO:0006904">
    <property type="term" value="P:vesicle docking involved in exocytosis"/>
    <property type="evidence" value="ECO:0007669"/>
    <property type="project" value="InterPro"/>
</dbReference>
<dbReference type="Pfam" id="PF04048">
    <property type="entry name" value="Sec8_N"/>
    <property type="match status" value="1"/>
</dbReference>
<accession>A0A9P6L7K6</accession>
<dbReference type="GO" id="GO:0015031">
    <property type="term" value="P:protein transport"/>
    <property type="evidence" value="ECO:0007669"/>
    <property type="project" value="UniProtKB-KW"/>
</dbReference>
<evidence type="ECO:0000256" key="1">
    <source>
        <dbReference type="ARBA" id="ARBA00022448"/>
    </source>
</evidence>
<keyword evidence="3 4" id="KW-0653">Protein transport</keyword>
<evidence type="ECO:0000256" key="5">
    <source>
        <dbReference type="SAM" id="Coils"/>
    </source>
</evidence>
<comment type="caution">
    <text evidence="9">The sequence shown here is derived from an EMBL/GenBank/DDBJ whole genome shotgun (WGS) entry which is preliminary data.</text>
</comment>
<feature type="domain" description="Exocyst complex component Sec8 N-terminal" evidence="7">
    <location>
        <begin position="178"/>
        <end position="315"/>
    </location>
</feature>
<proteinExistence type="inferred from homology"/>
<keyword evidence="2 4" id="KW-0268">Exocytosis</keyword>
<name>A0A9P6L7K6_9AGAM</name>
<reference evidence="9" key="1">
    <citation type="journal article" date="2020" name="Nat. Commun.">
        <title>Large-scale genome sequencing of mycorrhizal fungi provides insights into the early evolution of symbiotic traits.</title>
        <authorList>
            <person name="Miyauchi S."/>
            <person name="Kiss E."/>
            <person name="Kuo A."/>
            <person name="Drula E."/>
            <person name="Kohler A."/>
            <person name="Sanchez-Garcia M."/>
            <person name="Morin E."/>
            <person name="Andreopoulos B."/>
            <person name="Barry K.W."/>
            <person name="Bonito G."/>
            <person name="Buee M."/>
            <person name="Carver A."/>
            <person name="Chen C."/>
            <person name="Cichocki N."/>
            <person name="Clum A."/>
            <person name="Culley D."/>
            <person name="Crous P.W."/>
            <person name="Fauchery L."/>
            <person name="Girlanda M."/>
            <person name="Hayes R.D."/>
            <person name="Keri Z."/>
            <person name="LaButti K."/>
            <person name="Lipzen A."/>
            <person name="Lombard V."/>
            <person name="Magnuson J."/>
            <person name="Maillard F."/>
            <person name="Murat C."/>
            <person name="Nolan M."/>
            <person name="Ohm R.A."/>
            <person name="Pangilinan J."/>
            <person name="Pereira M.F."/>
            <person name="Perotto S."/>
            <person name="Peter M."/>
            <person name="Pfister S."/>
            <person name="Riley R."/>
            <person name="Sitrit Y."/>
            <person name="Stielow J.B."/>
            <person name="Szollosi G."/>
            <person name="Zifcakova L."/>
            <person name="Stursova M."/>
            <person name="Spatafora J.W."/>
            <person name="Tedersoo L."/>
            <person name="Vaario L.M."/>
            <person name="Yamada A."/>
            <person name="Yan M."/>
            <person name="Wang P."/>
            <person name="Xu J."/>
            <person name="Bruns T."/>
            <person name="Baldrian P."/>
            <person name="Vilgalys R."/>
            <person name="Dunand C."/>
            <person name="Henrissat B."/>
            <person name="Grigoriev I.V."/>
            <person name="Hibbett D."/>
            <person name="Nagy L.G."/>
            <person name="Martin F.M."/>
        </authorList>
    </citation>
    <scope>NUCLEOTIDE SEQUENCE</scope>
    <source>
        <strain evidence="9">UH-Tt-Lm1</strain>
    </source>
</reference>
<dbReference type="PANTHER" id="PTHR14146:SF0">
    <property type="entry name" value="EXOCYST COMPLEX COMPONENT 4"/>
    <property type="match status" value="1"/>
</dbReference>
<keyword evidence="1 4" id="KW-0813">Transport</keyword>
<keyword evidence="5" id="KW-0175">Coiled coil</keyword>
<keyword evidence="10" id="KW-1185">Reference proteome</keyword>
<feature type="compositionally biased region" description="Polar residues" evidence="6">
    <location>
        <begin position="58"/>
        <end position="68"/>
    </location>
</feature>
<dbReference type="InterPro" id="IPR007191">
    <property type="entry name" value="Sec8_exocyst_N"/>
</dbReference>